<dbReference type="Proteomes" id="UP000095544">
    <property type="component" value="Unassembled WGS sequence"/>
</dbReference>
<name>A0A174J3X1_9FIRM</name>
<sequence length="30" mass="3304">MDNSTSFINQYVSGTANGSSCEEETFTDIR</sequence>
<accession>A0A174J3X1</accession>
<reference evidence="1 2" key="1">
    <citation type="submission" date="2015-09" db="EMBL/GenBank/DDBJ databases">
        <authorList>
            <consortium name="Pathogen Informatics"/>
        </authorList>
    </citation>
    <scope>NUCLEOTIDE SEQUENCE [LARGE SCALE GENOMIC DNA]</scope>
    <source>
        <strain evidence="1 2">2789STDY5834876</strain>
    </source>
</reference>
<dbReference type="EMBL" id="CYZU01000043">
    <property type="protein sequence ID" value="CUO92278.1"/>
    <property type="molecule type" value="Genomic_DNA"/>
</dbReference>
<evidence type="ECO:0000313" key="2">
    <source>
        <dbReference type="Proteomes" id="UP000095544"/>
    </source>
</evidence>
<dbReference type="AlphaFoldDB" id="A0A174J3X1"/>
<proteinExistence type="predicted"/>
<evidence type="ECO:0000313" key="1">
    <source>
        <dbReference type="EMBL" id="CUO92278.1"/>
    </source>
</evidence>
<protein>
    <submittedName>
        <fullName evidence="1">Uncharacterized protein</fullName>
    </submittedName>
</protein>
<organism evidence="1 2">
    <name type="scientific">Faecalicatena contorta</name>
    <dbReference type="NCBI Taxonomy" id="39482"/>
    <lineage>
        <taxon>Bacteria</taxon>
        <taxon>Bacillati</taxon>
        <taxon>Bacillota</taxon>
        <taxon>Clostridia</taxon>
        <taxon>Lachnospirales</taxon>
        <taxon>Lachnospiraceae</taxon>
        <taxon>Faecalicatena</taxon>
    </lineage>
</organism>
<gene>
    <name evidence="1" type="ORF">ERS852491_03723</name>
</gene>